<feature type="transmembrane region" description="Helical" evidence="1">
    <location>
        <begin position="61"/>
        <end position="79"/>
    </location>
</feature>
<reference evidence="3" key="1">
    <citation type="submission" date="2015-09" db="EMBL/GenBank/DDBJ databases">
        <authorList>
            <person name="Bertelli C."/>
        </authorList>
    </citation>
    <scope>NUCLEOTIDE SEQUENCE [LARGE SCALE GENOMIC DNA]</scope>
    <source>
        <strain evidence="3">KNic</strain>
    </source>
</reference>
<evidence type="ECO:0000256" key="1">
    <source>
        <dbReference type="SAM" id="Phobius"/>
    </source>
</evidence>
<keyword evidence="1" id="KW-1133">Transmembrane helix</keyword>
<evidence type="ECO:0000313" key="3">
    <source>
        <dbReference type="Proteomes" id="UP000069902"/>
    </source>
</evidence>
<proteinExistence type="predicted"/>
<gene>
    <name evidence="2" type="ORF">PNK_0714</name>
</gene>
<accession>A0A0U5JC18</accession>
<sequence>MVFQDYSNSIWNSNLFSDWCVDKVYDYAKAENQSLVKARMMAATMPVFLALQLSFELVLSIPRTIVVIAVSTHFIVCLAKGQGRSQEKQELLNIATQVGNVVVKTVKIASLLLFGALGLIAAGLILPSATMRQLAIWNIVSSRMQFFMLNNQDAEPPLRRIPSAEEFYVVGEAPRVYHATNPAAHPSVQNLATPREAANNHLIEERVQIIPARPIARIIPNRPARPVRRAAQKIPVYRSPRSPLSWDTIRGMMMNDEESARQEMKKLINYDIRLFYQKISEHNPNLNKSHWNLFISNPYYLAFVEVLVEASPREFLDRLLKKNAYAELPSDEQGIISLNCRSHLRSHEYAVIELYESDSMLELVLNKYPLHDQSERLLKLFSDAMPELWLKQALVEGALPLLYRFNHSKLHHLFRSYPYLHQQYTNWHDGSEISFEAFLAENLENLIESDEAIEVALLIKSKHLLYQIAKCLGEEGFKADILRLGQKYPRLKEELLEIGVKVFQEECAFTILDFRVDHLLGQNVSGLIESYMGMLAALFSKDTHLIKQVAQQLGEEGFSEIVDDFCYRYPSLRTDTVEMQVKLSQEGSSHLTVPDHALLLTAAVKALTSTSERIRYNLNKYPLMMRVLVEELLQRCPSALYDYLLTPQNNQCEWVNMLWKSEEGSFLRVLLQRTPSLFAQVMLAPDAMKRLAGLRSLAENAYRISSVQEPFCETDSLLNLVVRQFHSSERCAFLFDLFEEYLPDLWMRQALLQSVSILNKVREHELLYPILKAYPYTQEKHLEWQNEEKTLSFAEFFHLHLTDWVASGEAFEMALLLKSDEALKRINQQEGEESFRLAMAGLCSKYPALADELREKEQTAFL</sequence>
<dbReference type="KEGG" id="pnl:PNK_0714"/>
<dbReference type="InParanoid" id="A0A0U5JC18"/>
<dbReference type="AlphaFoldDB" id="A0A0U5JC18"/>
<organism evidence="2 3">
    <name type="scientific">Candidatus Protochlamydia naegleriophila</name>
    <dbReference type="NCBI Taxonomy" id="389348"/>
    <lineage>
        <taxon>Bacteria</taxon>
        <taxon>Pseudomonadati</taxon>
        <taxon>Chlamydiota</taxon>
        <taxon>Chlamydiia</taxon>
        <taxon>Parachlamydiales</taxon>
        <taxon>Parachlamydiaceae</taxon>
        <taxon>Candidatus Protochlamydia</taxon>
    </lineage>
</organism>
<keyword evidence="3" id="KW-1185">Reference proteome</keyword>
<name>A0A0U5JC18_9BACT</name>
<dbReference type="EMBL" id="LN879502">
    <property type="protein sequence ID" value="CUI16340.1"/>
    <property type="molecule type" value="Genomic_DNA"/>
</dbReference>
<feature type="transmembrane region" description="Helical" evidence="1">
    <location>
        <begin position="108"/>
        <end position="126"/>
    </location>
</feature>
<protein>
    <submittedName>
        <fullName evidence="2">Conserved hypothetical membrane protein</fullName>
    </submittedName>
</protein>
<keyword evidence="1" id="KW-0812">Transmembrane</keyword>
<evidence type="ECO:0000313" key="2">
    <source>
        <dbReference type="EMBL" id="CUI16340.1"/>
    </source>
</evidence>
<dbReference type="PATRIC" id="fig|389348.3.peg.782"/>
<dbReference type="Proteomes" id="UP000069902">
    <property type="component" value="Chromosome cPNK"/>
</dbReference>
<keyword evidence="1" id="KW-0472">Membrane</keyword>